<feature type="domain" description="GHMP kinase C-terminal" evidence="7">
    <location>
        <begin position="243"/>
        <end position="323"/>
    </location>
</feature>
<dbReference type="InterPro" id="IPR006204">
    <property type="entry name" value="GHMP_kinase_N_dom"/>
</dbReference>
<evidence type="ECO:0000256" key="1">
    <source>
        <dbReference type="ARBA" id="ARBA00022679"/>
    </source>
</evidence>
<dbReference type="EMBL" id="AP019835">
    <property type="protein sequence ID" value="BBM48881.1"/>
    <property type="molecule type" value="Genomic_DNA"/>
</dbReference>
<dbReference type="InterPro" id="IPR014606">
    <property type="entry name" value="Heptose_7-P_kinase"/>
</dbReference>
<dbReference type="InterPro" id="IPR001174">
    <property type="entry name" value="HddA/FKP"/>
</dbReference>
<organism evidence="8 9">
    <name type="scientific">Leptotrichia wadei</name>
    <dbReference type="NCBI Taxonomy" id="157687"/>
    <lineage>
        <taxon>Bacteria</taxon>
        <taxon>Fusobacteriati</taxon>
        <taxon>Fusobacteriota</taxon>
        <taxon>Fusobacteriia</taxon>
        <taxon>Fusobacteriales</taxon>
        <taxon>Leptotrichiaceae</taxon>
        <taxon>Leptotrichia</taxon>
    </lineage>
</organism>
<dbReference type="RefSeq" id="WP_146963395.1">
    <property type="nucleotide sequence ID" value="NZ_AP019835.1"/>
</dbReference>
<dbReference type="Pfam" id="PF00288">
    <property type="entry name" value="GHMP_kinases_N"/>
    <property type="match status" value="1"/>
</dbReference>
<dbReference type="AlphaFoldDB" id="A0A510KDS5"/>
<evidence type="ECO:0000313" key="9">
    <source>
        <dbReference type="Proteomes" id="UP000321501"/>
    </source>
</evidence>
<dbReference type="GO" id="GO:0050201">
    <property type="term" value="F:fucokinase activity"/>
    <property type="evidence" value="ECO:0007669"/>
    <property type="project" value="TreeGrafter"/>
</dbReference>
<comment type="similarity">
    <text evidence="5">Belongs to the GHMP kinase family.</text>
</comment>
<evidence type="ECO:0000256" key="3">
    <source>
        <dbReference type="ARBA" id="ARBA00022777"/>
    </source>
</evidence>
<gene>
    <name evidence="8" type="ORF">JMUB3934_0151</name>
</gene>
<evidence type="ECO:0000256" key="2">
    <source>
        <dbReference type="ARBA" id="ARBA00022741"/>
    </source>
</evidence>
<dbReference type="Proteomes" id="UP000321501">
    <property type="component" value="Chromosome"/>
</dbReference>
<dbReference type="GO" id="GO:0042352">
    <property type="term" value="P:GDP-L-fucose salvage"/>
    <property type="evidence" value="ECO:0007669"/>
    <property type="project" value="TreeGrafter"/>
</dbReference>
<dbReference type="SUPFAM" id="SSF54211">
    <property type="entry name" value="Ribosomal protein S5 domain 2-like"/>
    <property type="match status" value="1"/>
</dbReference>
<keyword evidence="4" id="KW-0067">ATP-binding</keyword>
<evidence type="ECO:0000259" key="6">
    <source>
        <dbReference type="Pfam" id="PF00288"/>
    </source>
</evidence>
<accession>A0A510KDS5</accession>
<dbReference type="InterPro" id="IPR052203">
    <property type="entry name" value="GHMP_Kinase-Related"/>
</dbReference>
<evidence type="ECO:0000313" key="8">
    <source>
        <dbReference type="EMBL" id="BBM48881.1"/>
    </source>
</evidence>
<evidence type="ECO:0000256" key="4">
    <source>
        <dbReference type="ARBA" id="ARBA00022840"/>
    </source>
</evidence>
<dbReference type="InterPro" id="IPR036554">
    <property type="entry name" value="GHMP_kinase_C_sf"/>
</dbReference>
<dbReference type="InterPro" id="IPR013750">
    <property type="entry name" value="GHMP_kinase_C_dom"/>
</dbReference>
<dbReference type="SUPFAM" id="SSF55060">
    <property type="entry name" value="GHMP Kinase, C-terminal domain"/>
    <property type="match status" value="1"/>
</dbReference>
<dbReference type="PANTHER" id="PTHR32463">
    <property type="entry name" value="L-FUCOSE KINASE"/>
    <property type="match status" value="1"/>
</dbReference>
<name>A0A510KDS5_9FUSO</name>
<proteinExistence type="inferred from homology"/>
<dbReference type="InterPro" id="IPR020568">
    <property type="entry name" value="Ribosomal_Su5_D2-typ_SF"/>
</dbReference>
<keyword evidence="3 8" id="KW-0418">Kinase</keyword>
<dbReference type="PRINTS" id="PR00960">
    <property type="entry name" value="LMBPPROTEIN"/>
</dbReference>
<keyword evidence="1" id="KW-0808">Transferase</keyword>
<reference evidence="8 9" key="1">
    <citation type="submission" date="2019-07" db="EMBL/GenBank/DDBJ databases">
        <title>Complete Genome Sequence of Leptotrichia wadei Strain JMUB3934.</title>
        <authorList>
            <person name="Watanabe S."/>
            <person name="Cui L."/>
        </authorList>
    </citation>
    <scope>NUCLEOTIDE SEQUENCE [LARGE SCALE GENOMIC DNA]</scope>
    <source>
        <strain evidence="8 9">JMUB3934</strain>
    </source>
</reference>
<dbReference type="PIRSF" id="PIRSF036406">
    <property type="entry name" value="Hept_kin"/>
    <property type="match status" value="1"/>
</dbReference>
<sequence length="345" mass="38502">MVIRSKAPLRLGLAGGGTDVSPYSDEFGGYVLNATINMHSYCTIEETDNENITFEAIDRNEKYETNIKSYIELDGLLDLHKGVYNRIVKDFNRGEPLPAFKMTTFSEAPAGSGLGSSSTMVVAILNAYVEWLKLPLGEYDIANLAYKIERIDIGLSGGKQDQYAATFGGFNFMEFYENDRVIVNPLRIKNWIKNELEHRMLLFYTGTSRDSAKIIDEQVKNATKKDNSSIEGMHELKKNALIMKEAVLKGDFELFTECLGNGWNAKKKTASVISNPLIEEIYEEAIKNGAKAGKISGAGGGGFMMFVIDPLKRIQIKKALKKYEGNVMEFSFSDKGIEAWTLNDK</sequence>
<dbReference type="PANTHER" id="PTHR32463:SF0">
    <property type="entry name" value="L-FUCOSE KINASE"/>
    <property type="match status" value="1"/>
</dbReference>
<evidence type="ECO:0000256" key="5">
    <source>
        <dbReference type="ARBA" id="ARBA00038121"/>
    </source>
</evidence>
<feature type="domain" description="GHMP kinase N-terminal" evidence="6">
    <location>
        <begin position="81"/>
        <end position="169"/>
    </location>
</feature>
<keyword evidence="2" id="KW-0547">Nucleotide-binding</keyword>
<protein>
    <submittedName>
        <fullName evidence="8">D-glycero-D-manno-heptose 7-phosphate kinase</fullName>
    </submittedName>
</protein>
<dbReference type="Pfam" id="PF08544">
    <property type="entry name" value="GHMP_kinases_C"/>
    <property type="match status" value="1"/>
</dbReference>
<dbReference type="Gene3D" id="3.30.230.120">
    <property type="match status" value="1"/>
</dbReference>
<evidence type="ECO:0000259" key="7">
    <source>
        <dbReference type="Pfam" id="PF08544"/>
    </source>
</evidence>
<dbReference type="GO" id="GO:0005524">
    <property type="term" value="F:ATP binding"/>
    <property type="evidence" value="ECO:0007669"/>
    <property type="project" value="UniProtKB-KW"/>
</dbReference>